<protein>
    <submittedName>
        <fullName evidence="1">E3 ubiquitin-protein ligase SGR9, amyloplastic</fullName>
    </submittedName>
</protein>
<dbReference type="EMBL" id="RXIC02000019">
    <property type="protein sequence ID" value="KAB1227222.1"/>
    <property type="molecule type" value="Genomic_DNA"/>
</dbReference>
<keyword evidence="2" id="KW-1185">Reference proteome</keyword>
<dbReference type="AlphaFoldDB" id="A0A6A1WPM2"/>
<sequence length="92" mass="10273">MLMLSGVGFYNGSLLILYIEMTTRCWKFVGEIGRYGVDGDGEVAASLAIMVPLPSAELRGRGVECVICKEEMREKRDVCQLPCEKEEHMSLL</sequence>
<reference evidence="1 2" key="1">
    <citation type="journal article" date="2019" name="Plant Biotechnol. J.">
        <title>The red bayberry genome and genetic basis of sex determination.</title>
        <authorList>
            <person name="Jia H.M."/>
            <person name="Jia H.J."/>
            <person name="Cai Q.L."/>
            <person name="Wang Y."/>
            <person name="Zhao H.B."/>
            <person name="Yang W.F."/>
            <person name="Wang G.Y."/>
            <person name="Li Y.H."/>
            <person name="Zhan D.L."/>
            <person name="Shen Y.T."/>
            <person name="Niu Q.F."/>
            <person name="Chang L."/>
            <person name="Qiu J."/>
            <person name="Zhao L."/>
            <person name="Xie H.B."/>
            <person name="Fu W.Y."/>
            <person name="Jin J."/>
            <person name="Li X.W."/>
            <person name="Jiao Y."/>
            <person name="Zhou C.C."/>
            <person name="Tu T."/>
            <person name="Chai C.Y."/>
            <person name="Gao J.L."/>
            <person name="Fan L.J."/>
            <person name="van de Weg E."/>
            <person name="Wang J.Y."/>
            <person name="Gao Z.S."/>
        </authorList>
    </citation>
    <scope>NUCLEOTIDE SEQUENCE [LARGE SCALE GENOMIC DNA]</scope>
    <source>
        <tissue evidence="1">Leaves</tissue>
    </source>
</reference>
<proteinExistence type="predicted"/>
<evidence type="ECO:0000313" key="1">
    <source>
        <dbReference type="EMBL" id="KAB1227222.1"/>
    </source>
</evidence>
<accession>A0A6A1WPM2</accession>
<comment type="caution">
    <text evidence="1">The sequence shown here is derived from an EMBL/GenBank/DDBJ whole genome shotgun (WGS) entry which is preliminary data.</text>
</comment>
<dbReference type="OrthoDB" id="21204at2759"/>
<gene>
    <name evidence="1" type="ORF">CJ030_MR1G022642</name>
</gene>
<evidence type="ECO:0000313" key="2">
    <source>
        <dbReference type="Proteomes" id="UP000516437"/>
    </source>
</evidence>
<organism evidence="1 2">
    <name type="scientific">Morella rubra</name>
    <name type="common">Chinese bayberry</name>
    <dbReference type="NCBI Taxonomy" id="262757"/>
    <lineage>
        <taxon>Eukaryota</taxon>
        <taxon>Viridiplantae</taxon>
        <taxon>Streptophyta</taxon>
        <taxon>Embryophyta</taxon>
        <taxon>Tracheophyta</taxon>
        <taxon>Spermatophyta</taxon>
        <taxon>Magnoliopsida</taxon>
        <taxon>eudicotyledons</taxon>
        <taxon>Gunneridae</taxon>
        <taxon>Pentapetalae</taxon>
        <taxon>rosids</taxon>
        <taxon>fabids</taxon>
        <taxon>Fagales</taxon>
        <taxon>Myricaceae</taxon>
        <taxon>Morella</taxon>
    </lineage>
</organism>
<dbReference type="Proteomes" id="UP000516437">
    <property type="component" value="Chromosome 1"/>
</dbReference>
<name>A0A6A1WPM2_9ROSI</name>